<name>A0A9P8TIN9_WICPI</name>
<reference evidence="1" key="1">
    <citation type="journal article" date="2021" name="Open Biol.">
        <title>Shared evolutionary footprints suggest mitochondrial oxidative damage underlies multiple complex I losses in fungi.</title>
        <authorList>
            <person name="Schikora-Tamarit M.A."/>
            <person name="Marcet-Houben M."/>
            <person name="Nosek J."/>
            <person name="Gabaldon T."/>
        </authorList>
    </citation>
    <scope>NUCLEOTIDE SEQUENCE</scope>
    <source>
        <strain evidence="1">CBS2887</strain>
    </source>
</reference>
<dbReference type="EMBL" id="JAEUBG010004853">
    <property type="protein sequence ID" value="KAH3679806.1"/>
    <property type="molecule type" value="Genomic_DNA"/>
</dbReference>
<comment type="caution">
    <text evidence="1">The sequence shown here is derived from an EMBL/GenBank/DDBJ whole genome shotgun (WGS) entry which is preliminary data.</text>
</comment>
<proteinExistence type="predicted"/>
<dbReference type="Proteomes" id="UP000774326">
    <property type="component" value="Unassembled WGS sequence"/>
</dbReference>
<accession>A0A9P8TIN9</accession>
<reference evidence="1" key="2">
    <citation type="submission" date="2021-01" db="EMBL/GenBank/DDBJ databases">
        <authorList>
            <person name="Schikora-Tamarit M.A."/>
        </authorList>
    </citation>
    <scope>NUCLEOTIDE SEQUENCE</scope>
    <source>
        <strain evidence="1">CBS2887</strain>
    </source>
</reference>
<dbReference type="AlphaFoldDB" id="A0A9P8TIN9"/>
<evidence type="ECO:0000313" key="1">
    <source>
        <dbReference type="EMBL" id="KAH3679806.1"/>
    </source>
</evidence>
<evidence type="ECO:0000313" key="2">
    <source>
        <dbReference type="Proteomes" id="UP000774326"/>
    </source>
</evidence>
<organism evidence="1 2">
    <name type="scientific">Wickerhamomyces pijperi</name>
    <name type="common">Yeast</name>
    <name type="synonym">Pichia pijperi</name>
    <dbReference type="NCBI Taxonomy" id="599730"/>
    <lineage>
        <taxon>Eukaryota</taxon>
        <taxon>Fungi</taxon>
        <taxon>Dikarya</taxon>
        <taxon>Ascomycota</taxon>
        <taxon>Saccharomycotina</taxon>
        <taxon>Saccharomycetes</taxon>
        <taxon>Phaffomycetales</taxon>
        <taxon>Wickerhamomycetaceae</taxon>
        <taxon>Wickerhamomyces</taxon>
    </lineage>
</organism>
<gene>
    <name evidence="1" type="ORF">WICPIJ_008515</name>
</gene>
<sequence length="74" mass="7948">MVTRPNTLLVTDGKALRGFLHSMAAMNPISDPEKAYDEINIADNTCKNRPVAPLIPFKAPSPISSKSKEGLNGP</sequence>
<keyword evidence="2" id="KW-1185">Reference proteome</keyword>
<protein>
    <submittedName>
        <fullName evidence="1">Uncharacterized protein</fullName>
    </submittedName>
</protein>